<proteinExistence type="predicted"/>
<protein>
    <submittedName>
        <fullName evidence="1">Uncharacterized protein</fullName>
    </submittedName>
</protein>
<gene>
    <name evidence="1" type="ORF">SVUK_LOCUS14125</name>
</gene>
<accession>A0A3P7JS82</accession>
<dbReference type="Proteomes" id="UP000270094">
    <property type="component" value="Unassembled WGS sequence"/>
</dbReference>
<evidence type="ECO:0000313" key="1">
    <source>
        <dbReference type="EMBL" id="VDM79127.1"/>
    </source>
</evidence>
<dbReference type="OrthoDB" id="5872865at2759"/>
<name>A0A3P7JS82_STRVU</name>
<sequence>MCADTPRITALMFKSGYVDVPAMARRPVICSTGDAADGGGGGPSIGAKKKGESCNRAATYNKKKKICECDDPTSDGRIQNPKAYGHYPPVCFNVHVEAISLR</sequence>
<evidence type="ECO:0000313" key="2">
    <source>
        <dbReference type="Proteomes" id="UP000270094"/>
    </source>
</evidence>
<dbReference type="AlphaFoldDB" id="A0A3P7JS82"/>
<dbReference type="EMBL" id="UYYB01104041">
    <property type="protein sequence ID" value="VDM79127.1"/>
    <property type="molecule type" value="Genomic_DNA"/>
</dbReference>
<organism evidence="1 2">
    <name type="scientific">Strongylus vulgaris</name>
    <name type="common">Blood worm</name>
    <dbReference type="NCBI Taxonomy" id="40348"/>
    <lineage>
        <taxon>Eukaryota</taxon>
        <taxon>Metazoa</taxon>
        <taxon>Ecdysozoa</taxon>
        <taxon>Nematoda</taxon>
        <taxon>Chromadorea</taxon>
        <taxon>Rhabditida</taxon>
        <taxon>Rhabditina</taxon>
        <taxon>Rhabditomorpha</taxon>
        <taxon>Strongyloidea</taxon>
        <taxon>Strongylidae</taxon>
        <taxon>Strongylus</taxon>
    </lineage>
</organism>
<reference evidence="1 2" key="1">
    <citation type="submission" date="2018-11" db="EMBL/GenBank/DDBJ databases">
        <authorList>
            <consortium name="Pathogen Informatics"/>
        </authorList>
    </citation>
    <scope>NUCLEOTIDE SEQUENCE [LARGE SCALE GENOMIC DNA]</scope>
</reference>
<keyword evidence="2" id="KW-1185">Reference proteome</keyword>